<dbReference type="PIRSF" id="PIRSF030820">
    <property type="entry name" value="UCP030820"/>
    <property type="match status" value="1"/>
</dbReference>
<protein>
    <submittedName>
        <fullName evidence="1">Oxidoreductase</fullName>
        <ecNumber evidence="1">1.1.1.-</ecNumber>
    </submittedName>
</protein>
<keyword evidence="1" id="KW-0560">Oxidoreductase</keyword>
<dbReference type="Pfam" id="PF06073">
    <property type="entry name" value="DUF934"/>
    <property type="match status" value="1"/>
</dbReference>
<accession>A0AB33VGP1</accession>
<evidence type="ECO:0000313" key="2">
    <source>
        <dbReference type="Proteomes" id="UP000005933"/>
    </source>
</evidence>
<organism evidence="1 2">
    <name type="scientific">Ralstonia solanacearum (strain UW551)</name>
    <dbReference type="NCBI Taxonomy" id="342110"/>
    <lineage>
        <taxon>Bacteria</taxon>
        <taxon>Pseudomonadati</taxon>
        <taxon>Pseudomonadota</taxon>
        <taxon>Betaproteobacteria</taxon>
        <taxon>Burkholderiales</taxon>
        <taxon>Burkholderiaceae</taxon>
        <taxon>Ralstonia</taxon>
        <taxon>Ralstonia solanacearum species complex</taxon>
    </lineage>
</organism>
<comment type="caution">
    <text evidence="1">The sequence shown here is derived from an EMBL/GenBank/DDBJ whole genome shotgun (WGS) entry which is preliminary data.</text>
</comment>
<reference evidence="1 2" key="1">
    <citation type="journal article" date="2006" name="Mol. Plant Microbe Interact.">
        <title>Identification of open reading frames unique to a select agent: Ralstonia solanacearum race 3 biovar 2.</title>
        <authorList>
            <person name="Gabriel D.W."/>
            <person name="Allen C."/>
            <person name="Schell M."/>
            <person name="Denny T.P."/>
            <person name="Greenberg J.T."/>
            <person name="Duan Y.P."/>
            <person name="Flores-Cruz Z."/>
            <person name="Huang Q."/>
            <person name="Clifford J.M."/>
            <person name="Presting G."/>
            <person name="Gonzalez E.T."/>
            <person name="Reddy J."/>
            <person name="Elphinstone J."/>
            <person name="Swanson J."/>
            <person name="Yao J."/>
            <person name="Mulholland V."/>
            <person name="Liu L."/>
            <person name="Farmerie W."/>
            <person name="Patnaikuni M."/>
            <person name="Balogh B."/>
            <person name="Norman D."/>
            <person name="Alvarez A."/>
            <person name="Castillo J.A."/>
            <person name="Jones J."/>
            <person name="Saddler G."/>
            <person name="Walunas T."/>
            <person name="Zhukov A."/>
            <person name="Mikhailova N."/>
        </authorList>
    </citation>
    <scope>NUCLEOTIDE SEQUENCE [LARGE SCALE GENOMIC DNA]</scope>
    <source>
        <strain evidence="1 2">UW551</strain>
    </source>
</reference>
<name>A0AB33VGP1_RALSU</name>
<gene>
    <name evidence="1" type="ORF">RRSL_03592</name>
</gene>
<dbReference type="Proteomes" id="UP000005933">
    <property type="component" value="Unassembled WGS sequence"/>
</dbReference>
<proteinExistence type="predicted"/>
<dbReference type="EC" id="1.1.1.-" evidence="1"/>
<dbReference type="GO" id="GO:0016491">
    <property type="term" value="F:oxidoreductase activity"/>
    <property type="evidence" value="ECO:0007669"/>
    <property type="project" value="UniProtKB-KW"/>
</dbReference>
<evidence type="ECO:0000313" key="1">
    <source>
        <dbReference type="EMBL" id="EAP73763.1"/>
    </source>
</evidence>
<dbReference type="AlphaFoldDB" id="A0AB33VGP1"/>
<dbReference type="EMBL" id="AAKL01000010">
    <property type="protein sequence ID" value="EAP73763.1"/>
    <property type="molecule type" value="Genomic_DNA"/>
</dbReference>
<sequence length="194" mass="21171">MPVKLPEPEGTDMSKIIKLQNGAPQIVADEWTVLRAPEGGELTQADVDAAAHAIVPLAYWQANREALASRAGAGTLAVWLAPDDEPSALADDLARLPLVAVDFPVFRDGRGYSTAFLLRQRLGFTRELRAIGDVLRDQLDYMKRCGFDAFAVRADKSIDDALNGFGEISVRYQGAVDESRPLFRRERATQASAA</sequence>
<dbReference type="InterPro" id="IPR008318">
    <property type="entry name" value="UCP030820"/>
</dbReference>